<accession>A0A917L388</accession>
<feature type="coiled-coil region" evidence="1">
    <location>
        <begin position="224"/>
        <end position="267"/>
    </location>
</feature>
<dbReference type="Proteomes" id="UP000661507">
    <property type="component" value="Unassembled WGS sequence"/>
</dbReference>
<organism evidence="2 3">
    <name type="scientific">Neoroseomonas lacus</name>
    <dbReference type="NCBI Taxonomy" id="287609"/>
    <lineage>
        <taxon>Bacteria</taxon>
        <taxon>Pseudomonadati</taxon>
        <taxon>Pseudomonadota</taxon>
        <taxon>Alphaproteobacteria</taxon>
        <taxon>Acetobacterales</taxon>
        <taxon>Acetobacteraceae</taxon>
        <taxon>Neoroseomonas</taxon>
    </lineage>
</organism>
<protein>
    <submittedName>
        <fullName evidence="2">Uncharacterized protein</fullName>
    </submittedName>
</protein>
<evidence type="ECO:0000313" key="2">
    <source>
        <dbReference type="EMBL" id="GGJ40672.1"/>
    </source>
</evidence>
<reference evidence="2" key="2">
    <citation type="submission" date="2020-09" db="EMBL/GenBank/DDBJ databases">
        <authorList>
            <person name="Sun Q."/>
            <person name="Zhou Y."/>
        </authorList>
    </citation>
    <scope>NUCLEOTIDE SEQUENCE</scope>
    <source>
        <strain evidence="2">CGMCC 1.3617</strain>
    </source>
</reference>
<comment type="caution">
    <text evidence="2">The sequence shown here is derived from an EMBL/GenBank/DDBJ whole genome shotgun (WGS) entry which is preliminary data.</text>
</comment>
<dbReference type="RefSeq" id="WP_188972989.1">
    <property type="nucleotide sequence ID" value="NZ_BMKW01000019.1"/>
</dbReference>
<proteinExistence type="predicted"/>
<evidence type="ECO:0000313" key="3">
    <source>
        <dbReference type="Proteomes" id="UP000661507"/>
    </source>
</evidence>
<keyword evidence="3" id="KW-1185">Reference proteome</keyword>
<reference evidence="2" key="1">
    <citation type="journal article" date="2014" name="Int. J. Syst. Evol. Microbiol.">
        <title>Complete genome sequence of Corynebacterium casei LMG S-19264T (=DSM 44701T), isolated from a smear-ripened cheese.</title>
        <authorList>
            <consortium name="US DOE Joint Genome Institute (JGI-PGF)"/>
            <person name="Walter F."/>
            <person name="Albersmeier A."/>
            <person name="Kalinowski J."/>
            <person name="Ruckert C."/>
        </authorList>
    </citation>
    <scope>NUCLEOTIDE SEQUENCE</scope>
    <source>
        <strain evidence="2">CGMCC 1.3617</strain>
    </source>
</reference>
<dbReference type="EMBL" id="BMKW01000019">
    <property type="protein sequence ID" value="GGJ40672.1"/>
    <property type="molecule type" value="Genomic_DNA"/>
</dbReference>
<sequence>MIGGNPYWRHYWPQLSEDEILGQIPPEPTFEEALEDVRRSIEQTIRRVSVPKGFDRPPPVVSRILKYDEARLEKAQQYGSLSSWYAPRYESVIQRRRLRMISALFLATSSCGCRAETSGGEPYDGVINDFMVRVGDQSVRVRVTVIETKRRIGKGAEMKTASVEHIRIALDPGDNGRPDGRIWEDGEQRLESQLSEIAVAIVLKGEEQHREGVLRQHAWRIERRAQLIEQRRKEREEAVRRERERIAELERRRVDRLLGEVEALQKAETIRRYVAQVRIANEGIAEPMLSVDLDAWAEWALAQADRIDPVTSGSFRKPWEEEQ</sequence>
<dbReference type="AlphaFoldDB" id="A0A917L388"/>
<name>A0A917L388_9PROT</name>
<evidence type="ECO:0000256" key="1">
    <source>
        <dbReference type="SAM" id="Coils"/>
    </source>
</evidence>
<keyword evidence="1" id="KW-0175">Coiled coil</keyword>
<gene>
    <name evidence="2" type="ORF">GCM10011320_55460</name>
</gene>